<dbReference type="EMBL" id="SSNY01000003">
    <property type="protein sequence ID" value="THF58394.1"/>
    <property type="molecule type" value="Genomic_DNA"/>
</dbReference>
<comment type="caution">
    <text evidence="8">The sequence shown here is derived from an EMBL/GenBank/DDBJ whole genome shotgun (WGS) entry which is preliminary data.</text>
</comment>
<evidence type="ECO:0000256" key="1">
    <source>
        <dbReference type="ARBA" id="ARBA00022670"/>
    </source>
</evidence>
<dbReference type="Proteomes" id="UP000306441">
    <property type="component" value="Unassembled WGS sequence"/>
</dbReference>
<dbReference type="PROSITE" id="PS01302">
    <property type="entry name" value="UPF0758"/>
    <property type="match status" value="1"/>
</dbReference>
<gene>
    <name evidence="8" type="ORF">E6C48_07240</name>
</gene>
<evidence type="ECO:0000256" key="3">
    <source>
        <dbReference type="ARBA" id="ARBA00022801"/>
    </source>
</evidence>
<feature type="domain" description="MPN" evidence="7">
    <location>
        <begin position="127"/>
        <end position="249"/>
    </location>
</feature>
<organism evidence="8 9">
    <name type="scientific">Ollibium composti</name>
    <dbReference type="NCBI Taxonomy" id="2675109"/>
    <lineage>
        <taxon>Bacteria</taxon>
        <taxon>Pseudomonadati</taxon>
        <taxon>Pseudomonadota</taxon>
        <taxon>Alphaproteobacteria</taxon>
        <taxon>Hyphomicrobiales</taxon>
        <taxon>Phyllobacteriaceae</taxon>
        <taxon>Ollibium</taxon>
    </lineage>
</organism>
<keyword evidence="1" id="KW-0645">Protease</keyword>
<dbReference type="PROSITE" id="PS50249">
    <property type="entry name" value="MPN"/>
    <property type="match status" value="1"/>
</dbReference>
<dbReference type="InterPro" id="IPR010994">
    <property type="entry name" value="RuvA_2-like"/>
</dbReference>
<keyword evidence="9" id="KW-1185">Reference proteome</keyword>
<dbReference type="SUPFAM" id="SSF47781">
    <property type="entry name" value="RuvA domain 2-like"/>
    <property type="match status" value="1"/>
</dbReference>
<dbReference type="SUPFAM" id="SSF102712">
    <property type="entry name" value="JAB1/MPN domain"/>
    <property type="match status" value="1"/>
</dbReference>
<proteinExistence type="inferred from homology"/>
<name>A0ABY2QAC7_9HYPH</name>
<evidence type="ECO:0000256" key="6">
    <source>
        <dbReference type="RuleBase" id="RU003797"/>
    </source>
</evidence>
<dbReference type="CDD" id="cd08071">
    <property type="entry name" value="MPN_DUF2466"/>
    <property type="match status" value="1"/>
</dbReference>
<dbReference type="Gene3D" id="3.40.140.10">
    <property type="entry name" value="Cytidine Deaminase, domain 2"/>
    <property type="match status" value="1"/>
</dbReference>
<dbReference type="InterPro" id="IPR046778">
    <property type="entry name" value="UPF0758_N"/>
</dbReference>
<evidence type="ECO:0000313" key="9">
    <source>
        <dbReference type="Proteomes" id="UP000306441"/>
    </source>
</evidence>
<dbReference type="InterPro" id="IPR025657">
    <property type="entry name" value="RadC_JAB"/>
</dbReference>
<dbReference type="InterPro" id="IPR037518">
    <property type="entry name" value="MPN"/>
</dbReference>
<evidence type="ECO:0000256" key="4">
    <source>
        <dbReference type="ARBA" id="ARBA00022833"/>
    </source>
</evidence>
<evidence type="ECO:0000313" key="8">
    <source>
        <dbReference type="EMBL" id="THF58394.1"/>
    </source>
</evidence>
<dbReference type="PANTHER" id="PTHR30471">
    <property type="entry name" value="DNA REPAIR PROTEIN RADC"/>
    <property type="match status" value="1"/>
</dbReference>
<dbReference type="Pfam" id="PF20582">
    <property type="entry name" value="UPF0758_N"/>
    <property type="match status" value="1"/>
</dbReference>
<evidence type="ECO:0000256" key="2">
    <source>
        <dbReference type="ARBA" id="ARBA00022723"/>
    </source>
</evidence>
<comment type="similarity">
    <text evidence="6">Belongs to the UPF0758 family.</text>
</comment>
<dbReference type="Gene3D" id="1.10.150.20">
    <property type="entry name" value="5' to 3' exonuclease, C-terminal subdomain"/>
    <property type="match status" value="1"/>
</dbReference>
<evidence type="ECO:0000259" key="7">
    <source>
        <dbReference type="PROSITE" id="PS50249"/>
    </source>
</evidence>
<reference evidence="8 9" key="1">
    <citation type="submission" date="2019-04" db="EMBL/GenBank/DDBJ databases">
        <title>Mesorhizobium composti sp. nov., isolated from compost.</title>
        <authorList>
            <person name="Lin S.-Y."/>
            <person name="Hameed A."/>
            <person name="Hsieh Y.-T."/>
            <person name="Young C.-C."/>
        </authorList>
    </citation>
    <scope>NUCLEOTIDE SEQUENCE [LARGE SCALE GENOMIC DNA]</scope>
    <source>
        <strain evidence="8 9">CC-YTH430</strain>
    </source>
</reference>
<dbReference type="InterPro" id="IPR020891">
    <property type="entry name" value="UPF0758_CS"/>
</dbReference>
<keyword evidence="3" id="KW-0378">Hydrolase</keyword>
<dbReference type="NCBIfam" id="NF000642">
    <property type="entry name" value="PRK00024.1"/>
    <property type="match status" value="1"/>
</dbReference>
<dbReference type="Pfam" id="PF04002">
    <property type="entry name" value="RadC"/>
    <property type="match status" value="1"/>
</dbReference>
<keyword evidence="2" id="KW-0479">Metal-binding</keyword>
<dbReference type="NCBIfam" id="TIGR00608">
    <property type="entry name" value="radc"/>
    <property type="match status" value="1"/>
</dbReference>
<evidence type="ECO:0000256" key="5">
    <source>
        <dbReference type="ARBA" id="ARBA00023049"/>
    </source>
</evidence>
<sequence>MQVGADRRQEAGFLAEQAVVPPTAEQKPHYLGHRDRLRERFASAGHSALPDYELLELLLFRLIPRADTKPVAKALLARFGTLAEVLGAPENLLREVKGIGPAVALDLKIIAAAAQRMLRSEIKGRETLSSWTQVLDYCRAAMAFEEREQFRILFLDKKNALIADEVQQTGTVDHTPVYPREVVRRALELSSTAIVLVHNHPSGDPTPSRADIDMTKEIVEIGKRLGIAVHDHIIIGKKGHVSMKGLLLI</sequence>
<dbReference type="PANTHER" id="PTHR30471:SF3">
    <property type="entry name" value="UPF0758 PROTEIN YEES-RELATED"/>
    <property type="match status" value="1"/>
</dbReference>
<keyword evidence="5" id="KW-0482">Metalloprotease</keyword>
<dbReference type="InterPro" id="IPR001405">
    <property type="entry name" value="UPF0758"/>
</dbReference>
<accession>A0ABY2QAC7</accession>
<protein>
    <submittedName>
        <fullName evidence="8">JAB domain-containing protein</fullName>
    </submittedName>
</protein>
<keyword evidence="4" id="KW-0862">Zinc</keyword>